<dbReference type="SUPFAM" id="SSF53633">
    <property type="entry name" value="Carbamate kinase-like"/>
    <property type="match status" value="1"/>
</dbReference>
<comment type="function">
    <text evidence="24">Bifunctional aspartate kinase and homoserine dehydrogenase that catalyzes the first and the third steps toward the synthesis of lysine, methionine and threonine from aspartate.</text>
</comment>
<dbReference type="Proteomes" id="UP000595498">
    <property type="component" value="Chromosome"/>
</dbReference>
<keyword evidence="20" id="KW-0915">Sodium</keyword>
<evidence type="ECO:0000256" key="19">
    <source>
        <dbReference type="ARBA" id="ARBA00023027"/>
    </source>
</evidence>
<dbReference type="PROSITE" id="PS51671">
    <property type="entry name" value="ACT"/>
    <property type="match status" value="1"/>
</dbReference>
<proteinExistence type="inferred from homology"/>
<evidence type="ECO:0000313" key="29">
    <source>
        <dbReference type="Proteomes" id="UP000595498"/>
    </source>
</evidence>
<dbReference type="Gene3D" id="3.30.2130.10">
    <property type="entry name" value="VC0802-like"/>
    <property type="match status" value="1"/>
</dbReference>
<dbReference type="InterPro" id="IPR001341">
    <property type="entry name" value="Asp_kinase"/>
</dbReference>
<dbReference type="Gene3D" id="3.40.50.720">
    <property type="entry name" value="NAD(P)-binding Rossmann-like Domain"/>
    <property type="match status" value="1"/>
</dbReference>
<dbReference type="PANTHER" id="PTHR43070:SF5">
    <property type="entry name" value="HOMOSERINE DEHYDROGENASE"/>
    <property type="match status" value="1"/>
</dbReference>
<dbReference type="SUPFAM" id="SSF55347">
    <property type="entry name" value="Glyceraldehyde-3-phosphate dehydrogenase-like, C-terminal domain"/>
    <property type="match status" value="1"/>
</dbReference>
<dbReference type="GO" id="GO:0004412">
    <property type="term" value="F:homoserine dehydrogenase activity"/>
    <property type="evidence" value="ECO:0007669"/>
    <property type="project" value="UniProtKB-EC"/>
</dbReference>
<keyword evidence="15 28" id="KW-0418">Kinase</keyword>
<evidence type="ECO:0000256" key="24">
    <source>
        <dbReference type="ARBA" id="ARBA00044938"/>
    </source>
</evidence>
<dbReference type="EC" id="2.7.2.4" evidence="28"/>
<evidence type="ECO:0000256" key="6">
    <source>
        <dbReference type="ARBA" id="ARBA00005139"/>
    </source>
</evidence>
<keyword evidence="29" id="KW-1185">Reference proteome</keyword>
<dbReference type="Pfam" id="PF22468">
    <property type="entry name" value="ACT_9"/>
    <property type="match status" value="2"/>
</dbReference>
<comment type="pathway">
    <text evidence="5">Amino-acid biosynthesis; L-methionine biosynthesis via de novo pathway; L-homoserine from L-aspartate: step 3/3.</text>
</comment>
<dbReference type="PANTHER" id="PTHR43070">
    <property type="match status" value="1"/>
</dbReference>
<comment type="catalytic activity">
    <reaction evidence="26">
        <text>L-homoserine + NADP(+) = L-aspartate 4-semialdehyde + NADPH + H(+)</text>
        <dbReference type="Rhea" id="RHEA:15761"/>
        <dbReference type="ChEBI" id="CHEBI:15378"/>
        <dbReference type="ChEBI" id="CHEBI:57476"/>
        <dbReference type="ChEBI" id="CHEBI:57783"/>
        <dbReference type="ChEBI" id="CHEBI:58349"/>
        <dbReference type="ChEBI" id="CHEBI:537519"/>
        <dbReference type="EC" id="1.1.1.3"/>
    </reaction>
    <physiologicalReaction direction="right-to-left" evidence="26">
        <dbReference type="Rhea" id="RHEA:15763"/>
    </physiologicalReaction>
</comment>
<evidence type="ECO:0000256" key="21">
    <source>
        <dbReference type="ARBA" id="ARBA00023154"/>
    </source>
</evidence>
<dbReference type="InterPro" id="IPR018042">
    <property type="entry name" value="Aspartate_kinase_CS"/>
</dbReference>
<dbReference type="SUPFAM" id="SSF55021">
    <property type="entry name" value="ACT-like"/>
    <property type="match status" value="2"/>
</dbReference>
<evidence type="ECO:0000259" key="27">
    <source>
        <dbReference type="PROSITE" id="PS51671"/>
    </source>
</evidence>
<evidence type="ECO:0000256" key="2">
    <source>
        <dbReference type="ARBA" id="ARBA00004766"/>
    </source>
</evidence>
<evidence type="ECO:0000256" key="7">
    <source>
        <dbReference type="ARBA" id="ARBA00007952"/>
    </source>
</evidence>
<comment type="similarity">
    <text evidence="8">In the N-terminal section; belongs to the aspartokinase family.</text>
</comment>
<dbReference type="InterPro" id="IPR042199">
    <property type="entry name" value="AsparK_Bifunc_asparK/hSer_DH"/>
</dbReference>
<evidence type="ECO:0000256" key="9">
    <source>
        <dbReference type="ARBA" id="ARBA00011881"/>
    </source>
</evidence>
<reference evidence="28 29" key="1">
    <citation type="submission" date="2021-01" db="EMBL/GenBank/DDBJ databases">
        <title>FDA dAtabase for Regulatory Grade micrObial Sequences (FDA-ARGOS): Supporting development and validation of Infectious Disease Dx tests.</title>
        <authorList>
            <person name="Sproer C."/>
            <person name="Gronow S."/>
            <person name="Severitt S."/>
            <person name="Schroder I."/>
            <person name="Tallon L."/>
            <person name="Sadzewicz L."/>
            <person name="Zhao X."/>
            <person name="Boylan J."/>
            <person name="Ott S."/>
            <person name="Bowen H."/>
            <person name="Vavikolanu K."/>
            <person name="Mehta A."/>
            <person name="Aluvathingal J."/>
            <person name="Nadendla S."/>
            <person name="Lowell S."/>
            <person name="Myers T."/>
            <person name="Yan Y."/>
            <person name="Sichtig H."/>
        </authorList>
    </citation>
    <scope>NUCLEOTIDE SEQUENCE [LARGE SCALE GENOMIC DNA]</scope>
    <source>
        <strain evidence="28 29">FDAARGOS_1141</strain>
    </source>
</reference>
<evidence type="ECO:0000256" key="20">
    <source>
        <dbReference type="ARBA" id="ARBA00023053"/>
    </source>
</evidence>
<evidence type="ECO:0000256" key="12">
    <source>
        <dbReference type="ARBA" id="ARBA00022697"/>
    </source>
</evidence>
<dbReference type="InterPro" id="IPR036393">
    <property type="entry name" value="AceGlu_kinase-like_sf"/>
</dbReference>
<dbReference type="CDD" id="cd04243">
    <property type="entry name" value="AAK_AK-HSDH-like"/>
    <property type="match status" value="1"/>
</dbReference>
<comment type="pathway">
    <text evidence="6">Amino-acid biosynthesis; L-threonine biosynthesis; L-threonine from L-aspartate: step 1/5.</text>
</comment>
<dbReference type="Pfam" id="PF00742">
    <property type="entry name" value="Homoserine_dh"/>
    <property type="match status" value="1"/>
</dbReference>
<evidence type="ECO:0000256" key="14">
    <source>
        <dbReference type="ARBA" id="ARBA00022741"/>
    </source>
</evidence>
<dbReference type="Pfam" id="PF00696">
    <property type="entry name" value="AA_kinase"/>
    <property type="match status" value="1"/>
</dbReference>
<evidence type="ECO:0000256" key="26">
    <source>
        <dbReference type="ARBA" id="ARBA00048841"/>
    </source>
</evidence>
<dbReference type="InterPro" id="IPR005106">
    <property type="entry name" value="Asp/hSer_DH_NAD-bd"/>
</dbReference>
<keyword evidence="10" id="KW-0028">Amino-acid biosynthesis</keyword>
<comment type="pathway">
    <text evidence="3">Amino-acid biosynthesis; L-methionine biosynthesis via de novo pathway; L-homoserine from L-aspartate: step 1/3.</text>
</comment>
<dbReference type="SUPFAM" id="SSF51735">
    <property type="entry name" value="NAD(P)-binding Rossmann-fold domains"/>
    <property type="match status" value="1"/>
</dbReference>
<dbReference type="NCBIfam" id="TIGR00657">
    <property type="entry name" value="asp_kinases"/>
    <property type="match status" value="1"/>
</dbReference>
<evidence type="ECO:0000256" key="4">
    <source>
        <dbReference type="ARBA" id="ARBA00005056"/>
    </source>
</evidence>
<dbReference type="InterPro" id="IPR045865">
    <property type="entry name" value="ACT-like_dom_sf"/>
</dbReference>
<evidence type="ECO:0000313" key="28">
    <source>
        <dbReference type="EMBL" id="QQT53986.1"/>
    </source>
</evidence>
<comment type="cofactor">
    <cofactor evidence="1">
        <name>a metal cation</name>
        <dbReference type="ChEBI" id="CHEBI:25213"/>
    </cofactor>
</comment>
<organism evidence="28 29">
    <name type="scientific">Sphingobacterium multivorum</name>
    <dbReference type="NCBI Taxonomy" id="28454"/>
    <lineage>
        <taxon>Bacteria</taxon>
        <taxon>Pseudomonadati</taxon>
        <taxon>Bacteroidota</taxon>
        <taxon>Sphingobacteriia</taxon>
        <taxon>Sphingobacteriales</taxon>
        <taxon>Sphingobacteriaceae</taxon>
        <taxon>Sphingobacterium</taxon>
    </lineage>
</organism>
<evidence type="ECO:0000256" key="10">
    <source>
        <dbReference type="ARBA" id="ARBA00022605"/>
    </source>
</evidence>
<dbReference type="InterPro" id="IPR036291">
    <property type="entry name" value="NAD(P)-bd_dom_sf"/>
</dbReference>
<dbReference type="GO" id="GO:0004072">
    <property type="term" value="F:aspartate kinase activity"/>
    <property type="evidence" value="ECO:0007669"/>
    <property type="project" value="UniProtKB-EC"/>
</dbReference>
<keyword evidence="11 28" id="KW-0808">Transferase</keyword>
<keyword evidence="17" id="KW-0521">NADP</keyword>
<dbReference type="PROSITE" id="PS00324">
    <property type="entry name" value="ASPARTOKINASE"/>
    <property type="match status" value="1"/>
</dbReference>
<dbReference type="InterPro" id="IPR019811">
    <property type="entry name" value="HDH_CS"/>
</dbReference>
<keyword evidence="22" id="KW-0486">Methionine biosynthesis</keyword>
<feature type="domain" description="ACT" evidence="27">
    <location>
        <begin position="400"/>
        <end position="478"/>
    </location>
</feature>
<dbReference type="CDD" id="cd04922">
    <property type="entry name" value="ACT_AKi-HSDH-ThrA_2"/>
    <property type="match status" value="1"/>
</dbReference>
<dbReference type="CDD" id="cd04921">
    <property type="entry name" value="ACT_AKi-HSDH-ThrA-like_1"/>
    <property type="match status" value="1"/>
</dbReference>
<evidence type="ECO:0000256" key="11">
    <source>
        <dbReference type="ARBA" id="ARBA00022679"/>
    </source>
</evidence>
<dbReference type="EMBL" id="CP068224">
    <property type="protein sequence ID" value="QQT53986.1"/>
    <property type="molecule type" value="Genomic_DNA"/>
</dbReference>
<protein>
    <submittedName>
        <fullName evidence="28">Bifunctional aspartate kinase/homoserine dehydrogenase I</fullName>
        <ecNumber evidence="28">1.1.1.3</ecNumber>
        <ecNumber evidence="28">2.7.2.4</ecNumber>
    </submittedName>
</protein>
<evidence type="ECO:0000256" key="25">
    <source>
        <dbReference type="ARBA" id="ARBA00048561"/>
    </source>
</evidence>
<evidence type="ECO:0000256" key="1">
    <source>
        <dbReference type="ARBA" id="ARBA00001920"/>
    </source>
</evidence>
<dbReference type="InterPro" id="IPR002912">
    <property type="entry name" value="ACT_dom"/>
</dbReference>
<name>A0ABX7CPH1_SPHMU</name>
<evidence type="ECO:0000256" key="15">
    <source>
        <dbReference type="ARBA" id="ARBA00022777"/>
    </source>
</evidence>
<comment type="similarity">
    <text evidence="7">In the C-terminal section; belongs to the homoserine dehydrogenase family.</text>
</comment>
<comment type="pathway">
    <text evidence="2">Amino-acid biosynthesis; L-lysine biosynthesis via DAP pathway; (S)-tetrahydrodipicolinate from L-aspartate: step 1/4.</text>
</comment>
<dbReference type="PROSITE" id="PS01042">
    <property type="entry name" value="HOMOSER_DHGENASE"/>
    <property type="match status" value="1"/>
</dbReference>
<comment type="catalytic activity">
    <reaction evidence="25">
        <text>L-aspartate + ATP = 4-phospho-L-aspartate + ADP</text>
        <dbReference type="Rhea" id="RHEA:23776"/>
        <dbReference type="ChEBI" id="CHEBI:29991"/>
        <dbReference type="ChEBI" id="CHEBI:30616"/>
        <dbReference type="ChEBI" id="CHEBI:57535"/>
        <dbReference type="ChEBI" id="CHEBI:456216"/>
        <dbReference type="EC" id="2.7.2.4"/>
    </reaction>
    <physiologicalReaction direction="left-to-right" evidence="25">
        <dbReference type="Rhea" id="RHEA:23777"/>
    </physiologicalReaction>
</comment>
<keyword evidence="12" id="KW-0791">Threonine biosynthesis</keyword>
<keyword evidence="16" id="KW-0067">ATP-binding</keyword>
<accession>A0ABX7CPH1</accession>
<evidence type="ECO:0000256" key="16">
    <source>
        <dbReference type="ARBA" id="ARBA00022840"/>
    </source>
</evidence>
<comment type="pathway">
    <text evidence="4">Amino-acid biosynthesis; L-threonine biosynthesis; L-threonine from L-aspartate: step 3/5.</text>
</comment>
<dbReference type="InterPro" id="IPR001342">
    <property type="entry name" value="HDH_cat"/>
</dbReference>
<dbReference type="Gene3D" id="3.40.1160.10">
    <property type="entry name" value="Acetylglutamate kinase-like"/>
    <property type="match status" value="1"/>
</dbReference>
<keyword evidence="13" id="KW-0479">Metal-binding</keyword>
<keyword evidence="21" id="KW-0457">Lysine biosynthesis</keyword>
<sequence length="815" mass="89586">MKVLKFGGTSVGTVESLKAVLSIVKKSYDAKEKPLVVLSAMSGVTNLLTQLAEDAAEGKSFSDGLKSLEDKHFTVVKELLAVKYQNPVFTKLKLFFNEIEDLLQGIFALKELSNQSKDLILSYGERCSNYMVSKVMEQYIPESLFVDASHYVKTDSNFGNAHLNEMLTEQLVKSLYITHRDKLLFVTGFIGSNENGRITTLGRGGSDYTAAIFGSILDATAIEIWTDVNGMLTADPRIVKKAFSLPVLSYTEAMELSYFGAKVIYPPTMIPAFLKKIPIVIRNTFEPDFSGTVIQFDSGKTALPIKGISSISDISVINLSGSGMIGKSGFSGRLFTLLAREQINVVLITQSSSEHSITFAVNPSDAKRAIQLIEVEFELEIQANKLVVPAIEENLSVLAIVGENMKKTPGMSGRLFAALGRNGINVRAIAQGSSEYNISVIIGKEDLAKALNAVHDAFFAELKKTLHVFNIGTGNIGATLFKQLENQHEFLLDKNDIEIKVVGISNSRKMLFNTEGVDLKNWSHELAKNGTESDLALFIDRMKALNLPNCVFIDNTASKLPATYYEDIFKSNISIVTCNKIANSGKYEQYKTLRDTAHRHGVDFFYETNVGAGLPIVRVLKDLMLSGDRIVKIEAILSGTISYIFNNFKADASFYDVVKQAQELGYTEPDPRDDLGGIDFMRKMLILARDAGYAVEAEDVDLGAILPPACLKADTVDSFYTELQQENEYFEAMKKKAANENKVIRYIGKLENGKVSIAIQFVDENHPFYALSGSDNIISFTTERYKERPLVVKGPGAGAEVTAAGVFADLVNVGA</sequence>
<evidence type="ECO:0000256" key="3">
    <source>
        <dbReference type="ARBA" id="ARBA00004986"/>
    </source>
</evidence>
<evidence type="ECO:0000256" key="23">
    <source>
        <dbReference type="ARBA" id="ARBA00023268"/>
    </source>
</evidence>
<keyword evidence="19" id="KW-0520">NAD</keyword>
<evidence type="ECO:0000256" key="8">
    <source>
        <dbReference type="ARBA" id="ARBA00010046"/>
    </source>
</evidence>
<dbReference type="InterPro" id="IPR054352">
    <property type="entry name" value="ACT_Aspartokinase"/>
</dbReference>
<dbReference type="Gene3D" id="3.30.360.10">
    <property type="entry name" value="Dihydrodipicolinate Reductase, domain 2"/>
    <property type="match status" value="1"/>
</dbReference>
<dbReference type="InterPro" id="IPR001048">
    <property type="entry name" value="Asp/Glu/Uridylate_kinase"/>
</dbReference>
<keyword evidence="23" id="KW-0511">Multifunctional enzyme</keyword>
<evidence type="ECO:0000256" key="18">
    <source>
        <dbReference type="ARBA" id="ARBA00023002"/>
    </source>
</evidence>
<dbReference type="NCBIfam" id="NF006959">
    <property type="entry name" value="PRK09436.1"/>
    <property type="match status" value="1"/>
</dbReference>
<dbReference type="PIRSF" id="PIRSF000727">
    <property type="entry name" value="ThrA"/>
    <property type="match status" value="1"/>
</dbReference>
<evidence type="ECO:0000256" key="22">
    <source>
        <dbReference type="ARBA" id="ARBA00023167"/>
    </source>
</evidence>
<evidence type="ECO:0000256" key="17">
    <source>
        <dbReference type="ARBA" id="ARBA00022857"/>
    </source>
</evidence>
<dbReference type="Pfam" id="PF03447">
    <property type="entry name" value="NAD_binding_3"/>
    <property type="match status" value="1"/>
</dbReference>
<evidence type="ECO:0000256" key="13">
    <source>
        <dbReference type="ARBA" id="ARBA00022723"/>
    </source>
</evidence>
<dbReference type="Gene3D" id="1.20.120.1320">
    <property type="entry name" value="Aspartokinase, catalytic domain"/>
    <property type="match status" value="1"/>
</dbReference>
<dbReference type="EC" id="1.1.1.3" evidence="28"/>
<keyword evidence="14" id="KW-0547">Nucleotide-binding</keyword>
<gene>
    <name evidence="28" type="primary">thrA</name>
    <name evidence="28" type="ORF">I6I98_01580</name>
</gene>
<keyword evidence="18 28" id="KW-0560">Oxidoreductase</keyword>
<dbReference type="InterPro" id="IPR011147">
    <property type="entry name" value="Bifunc_Aspkin/hSer_DH"/>
</dbReference>
<dbReference type="InterPro" id="IPR049638">
    <property type="entry name" value="AK-HD"/>
</dbReference>
<comment type="subunit">
    <text evidence="9">Homotetramer.</text>
</comment>
<evidence type="ECO:0000256" key="5">
    <source>
        <dbReference type="ARBA" id="ARBA00005062"/>
    </source>
</evidence>